<feature type="transmembrane region" description="Helical" evidence="1">
    <location>
        <begin position="7"/>
        <end position="27"/>
    </location>
</feature>
<dbReference type="RefSeq" id="WP_037537251.1">
    <property type="nucleotide sequence ID" value="NZ_CP127096.1"/>
</dbReference>
<keyword evidence="1" id="KW-1133">Transmembrane helix</keyword>
<keyword evidence="1" id="KW-0472">Membrane</keyword>
<name>A0AB38PED3_STAHA</name>
<dbReference type="EMBL" id="VJMP01000003">
    <property type="protein sequence ID" value="TRL77910.1"/>
    <property type="molecule type" value="Genomic_DNA"/>
</dbReference>
<evidence type="ECO:0000256" key="1">
    <source>
        <dbReference type="SAM" id="Phobius"/>
    </source>
</evidence>
<evidence type="ECO:0000313" key="3">
    <source>
        <dbReference type="Proteomes" id="UP000316594"/>
    </source>
</evidence>
<organism evidence="2 3">
    <name type="scientific">Staphylococcus haemolyticus</name>
    <dbReference type="NCBI Taxonomy" id="1283"/>
    <lineage>
        <taxon>Bacteria</taxon>
        <taxon>Bacillati</taxon>
        <taxon>Bacillota</taxon>
        <taxon>Bacilli</taxon>
        <taxon>Bacillales</taxon>
        <taxon>Staphylococcaceae</taxon>
        <taxon>Staphylococcus</taxon>
    </lineage>
</organism>
<reference evidence="2 3" key="1">
    <citation type="submission" date="2019-07" db="EMBL/GenBank/DDBJ databases">
        <title>Genome Sequencing and Assembly of Staphylococcus haemolyticus SDA2.</title>
        <authorList>
            <person name="Emmons C.B."/>
            <person name="Park C."/>
            <person name="Sevigny J.L."/>
            <person name="Andam C."/>
        </authorList>
    </citation>
    <scope>NUCLEOTIDE SEQUENCE [LARGE SCALE GENOMIC DNA]</scope>
    <source>
        <strain evidence="2 3">SDA2</strain>
    </source>
</reference>
<keyword evidence="1" id="KW-0812">Transmembrane</keyword>
<protein>
    <submittedName>
        <fullName evidence="2">Uncharacterized protein</fullName>
    </submittedName>
</protein>
<dbReference type="Proteomes" id="UP000316594">
    <property type="component" value="Unassembled WGS sequence"/>
</dbReference>
<sequence length="85" mass="9839">MNNNKIFWINIFITLLFLGFNIIVTYNAGLDDFFWLIPGLTISGITIVLSLSTALICKNLVSEVIFLINIVMLLYYIYPMVYTFF</sequence>
<feature type="transmembrane region" description="Helical" evidence="1">
    <location>
        <begin position="33"/>
        <end position="57"/>
    </location>
</feature>
<accession>A0AB38PED3</accession>
<dbReference type="AlphaFoldDB" id="A0AB38PED3"/>
<evidence type="ECO:0000313" key="2">
    <source>
        <dbReference type="EMBL" id="TRL77910.1"/>
    </source>
</evidence>
<comment type="caution">
    <text evidence="2">The sequence shown here is derived from an EMBL/GenBank/DDBJ whole genome shotgun (WGS) entry which is preliminary data.</text>
</comment>
<feature type="transmembrane region" description="Helical" evidence="1">
    <location>
        <begin position="64"/>
        <end position="84"/>
    </location>
</feature>
<proteinExistence type="predicted"/>
<dbReference type="NCBIfam" id="NF047369">
    <property type="entry name" value="antitoxin_TsaA"/>
    <property type="match status" value="1"/>
</dbReference>
<gene>
    <name evidence="2" type="ORF">FNL11_04090</name>
</gene>